<dbReference type="SUPFAM" id="SSF48498">
    <property type="entry name" value="Tetracyclin repressor-like, C-terminal domain"/>
    <property type="match status" value="1"/>
</dbReference>
<accession>A0ABQ3Y978</accession>
<evidence type="ECO:0000256" key="3">
    <source>
        <dbReference type="ARBA" id="ARBA00023163"/>
    </source>
</evidence>
<dbReference type="PANTHER" id="PTHR30055">
    <property type="entry name" value="HTH-TYPE TRANSCRIPTIONAL REGULATOR RUTR"/>
    <property type="match status" value="1"/>
</dbReference>
<dbReference type="Gene3D" id="1.10.357.10">
    <property type="entry name" value="Tetracycline Repressor, domain 2"/>
    <property type="match status" value="1"/>
</dbReference>
<dbReference type="EMBL" id="BOMI01000104">
    <property type="protein sequence ID" value="GID76568.1"/>
    <property type="molecule type" value="Genomic_DNA"/>
</dbReference>
<dbReference type="PROSITE" id="PS50977">
    <property type="entry name" value="HTH_TETR_2"/>
    <property type="match status" value="1"/>
</dbReference>
<reference evidence="6 7" key="1">
    <citation type="submission" date="2021-01" db="EMBL/GenBank/DDBJ databases">
        <title>Whole genome shotgun sequence of Actinoplanes deccanensis NBRC 13994.</title>
        <authorList>
            <person name="Komaki H."/>
            <person name="Tamura T."/>
        </authorList>
    </citation>
    <scope>NUCLEOTIDE SEQUENCE [LARGE SCALE GENOMIC DNA]</scope>
    <source>
        <strain evidence="6 7">NBRC 13994</strain>
    </source>
</reference>
<evidence type="ECO:0000313" key="7">
    <source>
        <dbReference type="Proteomes" id="UP000609879"/>
    </source>
</evidence>
<dbReference type="Pfam" id="PF00440">
    <property type="entry name" value="TetR_N"/>
    <property type="match status" value="1"/>
</dbReference>
<evidence type="ECO:0000259" key="5">
    <source>
        <dbReference type="PROSITE" id="PS50977"/>
    </source>
</evidence>
<dbReference type="InterPro" id="IPR036271">
    <property type="entry name" value="Tet_transcr_reg_TetR-rel_C_sf"/>
</dbReference>
<dbReference type="RefSeq" id="WP_203769231.1">
    <property type="nucleotide sequence ID" value="NZ_BAAABO010000013.1"/>
</dbReference>
<dbReference type="SUPFAM" id="SSF46689">
    <property type="entry name" value="Homeodomain-like"/>
    <property type="match status" value="1"/>
</dbReference>
<feature type="domain" description="HTH tetR-type" evidence="5">
    <location>
        <begin position="10"/>
        <end position="70"/>
    </location>
</feature>
<dbReference type="PRINTS" id="PR00455">
    <property type="entry name" value="HTHTETR"/>
</dbReference>
<gene>
    <name evidence="6" type="ORF">Ade02nite_52090</name>
</gene>
<dbReference type="Gene3D" id="1.10.10.60">
    <property type="entry name" value="Homeodomain-like"/>
    <property type="match status" value="1"/>
</dbReference>
<proteinExistence type="predicted"/>
<evidence type="ECO:0000256" key="4">
    <source>
        <dbReference type="PROSITE-ProRule" id="PRU00335"/>
    </source>
</evidence>
<dbReference type="Proteomes" id="UP000609879">
    <property type="component" value="Unassembled WGS sequence"/>
</dbReference>
<keyword evidence="2 4" id="KW-0238">DNA-binding</keyword>
<dbReference type="InterPro" id="IPR001647">
    <property type="entry name" value="HTH_TetR"/>
</dbReference>
<feature type="DNA-binding region" description="H-T-H motif" evidence="4">
    <location>
        <begin position="33"/>
        <end position="52"/>
    </location>
</feature>
<protein>
    <submittedName>
        <fullName evidence="6">TetR family transcriptional regulator</fullName>
    </submittedName>
</protein>
<dbReference type="InterPro" id="IPR050109">
    <property type="entry name" value="HTH-type_TetR-like_transc_reg"/>
</dbReference>
<evidence type="ECO:0000256" key="1">
    <source>
        <dbReference type="ARBA" id="ARBA00023015"/>
    </source>
</evidence>
<keyword evidence="3" id="KW-0804">Transcription</keyword>
<keyword evidence="7" id="KW-1185">Reference proteome</keyword>
<dbReference type="Pfam" id="PF16859">
    <property type="entry name" value="TetR_C_11"/>
    <property type="match status" value="1"/>
</dbReference>
<keyword evidence="1" id="KW-0805">Transcription regulation</keyword>
<evidence type="ECO:0000313" key="6">
    <source>
        <dbReference type="EMBL" id="GID76568.1"/>
    </source>
</evidence>
<dbReference type="PANTHER" id="PTHR30055:SF148">
    <property type="entry name" value="TETR-FAMILY TRANSCRIPTIONAL REGULATOR"/>
    <property type="match status" value="1"/>
</dbReference>
<organism evidence="6 7">
    <name type="scientific">Paractinoplanes deccanensis</name>
    <dbReference type="NCBI Taxonomy" id="113561"/>
    <lineage>
        <taxon>Bacteria</taxon>
        <taxon>Bacillati</taxon>
        <taxon>Actinomycetota</taxon>
        <taxon>Actinomycetes</taxon>
        <taxon>Micromonosporales</taxon>
        <taxon>Micromonosporaceae</taxon>
        <taxon>Paractinoplanes</taxon>
    </lineage>
</organism>
<dbReference type="InterPro" id="IPR011075">
    <property type="entry name" value="TetR_C"/>
</dbReference>
<evidence type="ECO:0000256" key="2">
    <source>
        <dbReference type="ARBA" id="ARBA00023125"/>
    </source>
</evidence>
<name>A0ABQ3Y978_9ACTN</name>
<sequence>MSLKARRRGAELEEAILEAAWDVLTEQGYAGFTYEAIAARAGTSRPVLYRRWPHRDELLLATLQRHWVERPVEVPDTGSLRGDALGFLRNAVAERGRLISLVSVQLADYFRSTGSSYSELRDRLRPPGTPTGFDVIIRRAVARGELPDVPRSARVVNVPFDLLRHDMLMTLRPVPDEAIIEIVDDVWLPLLGVRG</sequence>
<dbReference type="InterPro" id="IPR009057">
    <property type="entry name" value="Homeodomain-like_sf"/>
</dbReference>
<comment type="caution">
    <text evidence="6">The sequence shown here is derived from an EMBL/GenBank/DDBJ whole genome shotgun (WGS) entry which is preliminary data.</text>
</comment>